<evidence type="ECO:0000256" key="2">
    <source>
        <dbReference type="ARBA" id="ARBA00023015"/>
    </source>
</evidence>
<keyword evidence="3" id="KW-0238">DNA-binding</keyword>
<evidence type="ECO:0000256" key="5">
    <source>
        <dbReference type="ARBA" id="ARBA00023242"/>
    </source>
</evidence>
<dbReference type="AlphaFoldDB" id="A0A4E9E378"/>
<dbReference type="InterPro" id="IPR001138">
    <property type="entry name" value="Zn2Cys6_DnaBD"/>
</dbReference>
<dbReference type="GO" id="GO:0000981">
    <property type="term" value="F:DNA-binding transcription factor activity, RNA polymerase II-specific"/>
    <property type="evidence" value="ECO:0007669"/>
    <property type="project" value="InterPro"/>
</dbReference>
<feature type="region of interest" description="Disordered" evidence="6">
    <location>
        <begin position="69"/>
        <end position="113"/>
    </location>
</feature>
<name>A0A4E9E378_GIBZA</name>
<sequence>MEDQTNSQLQRRPEGVACTPCRRAKMKCVVSNPVSATCDRCDRLGKQCVYERHRRGQWRRDITGKREDLQNATDVNVPEPDLLSNTQRLGFENQGSGSNSAPSGSDQSPFTPGTLRAALDAETTFGTESSSQFDLFMRTFDQKTNLTKNHDPIEMGLISRPSAQILFEGIFQPQSHRTIRDHSEALLGRALLQCDSAIENIWAIICMYHWKDKNDKRGAILIGFASQMAAYAEWNVMHHDTPGGGQTLDSSELQSRQERDRKRVLVILQNTERIYRLGDCTSIKSHEMTHIARDVYESMKKFGEHHNSYPTTVADFERFQNVMTSFHSQINEWRDQWCTVYSNFPYLEPLQRPITLLHRDYMCLYFNTIHLHMLLESDDRPLLGDQIAQAACICFSSAFGILQHAVHFGEMNVIYYLWDNAHNMVAYAAMLIPKLLEQGIDEPTMLKQQAVSVLDQANTTYLIASRSMVSQESHTPDYQSENECHLSTQARLLSTILGIINSSTPFVEESPEASGLSNISFNPDLPWLEDDQTSFNLFSEDRTNHLESPNINIGSNTFAPSNYLNSRVPQEYEELSLLEDKGFLESMYLNAGLLPLQKSGILSRDL</sequence>
<dbReference type="SMART" id="SM00066">
    <property type="entry name" value="GAL4"/>
    <property type="match status" value="1"/>
</dbReference>
<evidence type="ECO:0000256" key="1">
    <source>
        <dbReference type="ARBA" id="ARBA00004123"/>
    </source>
</evidence>
<dbReference type="CDD" id="cd12148">
    <property type="entry name" value="fungal_TF_MHR"/>
    <property type="match status" value="1"/>
</dbReference>
<dbReference type="PROSITE" id="PS50048">
    <property type="entry name" value="ZN2_CY6_FUNGAL_2"/>
    <property type="match status" value="1"/>
</dbReference>
<dbReference type="PANTHER" id="PTHR31845">
    <property type="entry name" value="FINGER DOMAIN PROTEIN, PUTATIVE-RELATED"/>
    <property type="match status" value="1"/>
</dbReference>
<keyword evidence="5" id="KW-0539">Nucleus</keyword>
<dbReference type="GO" id="GO:0008270">
    <property type="term" value="F:zinc ion binding"/>
    <property type="evidence" value="ECO:0007669"/>
    <property type="project" value="InterPro"/>
</dbReference>
<proteinExistence type="predicted"/>
<comment type="subcellular location">
    <subcellularLocation>
        <location evidence="1">Nucleus</location>
    </subcellularLocation>
</comment>
<evidence type="ECO:0000256" key="4">
    <source>
        <dbReference type="ARBA" id="ARBA00023163"/>
    </source>
</evidence>
<dbReference type="InterPro" id="IPR051089">
    <property type="entry name" value="prtT"/>
</dbReference>
<evidence type="ECO:0000259" key="7">
    <source>
        <dbReference type="PROSITE" id="PS50048"/>
    </source>
</evidence>
<keyword evidence="4" id="KW-0804">Transcription</keyword>
<dbReference type="InterPro" id="IPR036864">
    <property type="entry name" value="Zn2-C6_fun-type_DNA-bd_sf"/>
</dbReference>
<feature type="domain" description="Zn(2)-C6 fungal-type" evidence="7">
    <location>
        <begin position="17"/>
        <end position="50"/>
    </location>
</feature>
<feature type="compositionally biased region" description="Polar residues" evidence="6">
    <location>
        <begin position="83"/>
        <end position="111"/>
    </location>
</feature>
<dbReference type="GO" id="GO:0000976">
    <property type="term" value="F:transcription cis-regulatory region binding"/>
    <property type="evidence" value="ECO:0007669"/>
    <property type="project" value="TreeGrafter"/>
</dbReference>
<protein>
    <recommendedName>
        <fullName evidence="7">Zn(2)-C6 fungal-type domain-containing protein</fullName>
    </recommendedName>
</protein>
<dbReference type="CDD" id="cd00067">
    <property type="entry name" value="GAL4"/>
    <property type="match status" value="1"/>
</dbReference>
<keyword evidence="2" id="KW-0805">Transcription regulation</keyword>
<gene>
    <name evidence="8" type="ORF">FUG_LOCUS397563</name>
</gene>
<dbReference type="Pfam" id="PF00172">
    <property type="entry name" value="Zn_clus"/>
    <property type="match status" value="1"/>
</dbReference>
<dbReference type="Gene3D" id="4.10.240.10">
    <property type="entry name" value="Zn(2)-C6 fungal-type DNA-binding domain"/>
    <property type="match status" value="1"/>
</dbReference>
<dbReference type="PROSITE" id="PS00463">
    <property type="entry name" value="ZN2_CY6_FUNGAL_1"/>
    <property type="match status" value="1"/>
</dbReference>
<evidence type="ECO:0000256" key="6">
    <source>
        <dbReference type="SAM" id="MobiDB-lite"/>
    </source>
</evidence>
<dbReference type="GO" id="GO:0005634">
    <property type="term" value="C:nucleus"/>
    <property type="evidence" value="ECO:0007669"/>
    <property type="project" value="UniProtKB-SubCell"/>
</dbReference>
<dbReference type="PANTHER" id="PTHR31845:SF17">
    <property type="entry name" value="ZN(II)2CYS6 TRANSCRIPTION FACTOR (EUROFUNG)"/>
    <property type="match status" value="1"/>
</dbReference>
<dbReference type="SUPFAM" id="SSF57701">
    <property type="entry name" value="Zn2/Cys6 DNA-binding domain"/>
    <property type="match status" value="1"/>
</dbReference>
<evidence type="ECO:0000256" key="3">
    <source>
        <dbReference type="ARBA" id="ARBA00023125"/>
    </source>
</evidence>
<evidence type="ECO:0000313" key="8">
    <source>
        <dbReference type="EMBL" id="VIO60430.1"/>
    </source>
</evidence>
<accession>A0A4E9E378</accession>
<reference evidence="8" key="1">
    <citation type="submission" date="2019-04" db="EMBL/GenBank/DDBJ databases">
        <authorList>
            <person name="Melise S."/>
            <person name="Noan J."/>
            <person name="Okalmin O."/>
        </authorList>
    </citation>
    <scope>NUCLEOTIDE SEQUENCE</scope>
    <source>
        <strain evidence="8">FN9</strain>
    </source>
</reference>
<dbReference type="EMBL" id="CAAKMV010000144">
    <property type="protein sequence ID" value="VIO60430.1"/>
    <property type="molecule type" value="Genomic_DNA"/>
</dbReference>
<organism evidence="8">
    <name type="scientific">Gibberella zeae</name>
    <name type="common">Wheat head blight fungus</name>
    <name type="synonym">Fusarium graminearum</name>
    <dbReference type="NCBI Taxonomy" id="5518"/>
    <lineage>
        <taxon>Eukaryota</taxon>
        <taxon>Fungi</taxon>
        <taxon>Dikarya</taxon>
        <taxon>Ascomycota</taxon>
        <taxon>Pezizomycotina</taxon>
        <taxon>Sordariomycetes</taxon>
        <taxon>Hypocreomycetidae</taxon>
        <taxon>Hypocreales</taxon>
        <taxon>Nectriaceae</taxon>
        <taxon>Fusarium</taxon>
    </lineage>
</organism>